<dbReference type="Proteomes" id="UP000324241">
    <property type="component" value="Unassembled WGS sequence"/>
</dbReference>
<comment type="caution">
    <text evidence="1">The sequence shown here is derived from an EMBL/GenBank/DDBJ whole genome shotgun (WGS) entry which is preliminary data.</text>
</comment>
<dbReference type="AlphaFoldDB" id="A0A5M9N4T8"/>
<reference evidence="1 2" key="1">
    <citation type="submission" date="2019-08" db="EMBL/GenBank/DDBJ databases">
        <title>The genome sequence of a newly discovered highly antifungal drug resistant Aspergillus species, Aspergillus tanneri NIH 1004.</title>
        <authorList>
            <person name="Mounaud S."/>
            <person name="Singh I."/>
            <person name="Joardar V."/>
            <person name="Pakala S."/>
            <person name="Pakala S."/>
            <person name="Venepally P."/>
            <person name="Chung J.K."/>
            <person name="Losada L."/>
            <person name="Nierman W.C."/>
        </authorList>
    </citation>
    <scope>NUCLEOTIDE SEQUENCE [LARGE SCALE GENOMIC DNA]</scope>
    <source>
        <strain evidence="1 2">NIH1004</strain>
    </source>
</reference>
<evidence type="ECO:0000313" key="2">
    <source>
        <dbReference type="Proteomes" id="UP000324241"/>
    </source>
</evidence>
<dbReference type="EMBL" id="QUQM01000002">
    <property type="protein sequence ID" value="KAA8652604.1"/>
    <property type="molecule type" value="Genomic_DNA"/>
</dbReference>
<dbReference type="GeneID" id="54324211"/>
<name>A0A5M9N4T8_9EURO</name>
<dbReference type="RefSeq" id="XP_033431965.1">
    <property type="nucleotide sequence ID" value="XM_033566208.1"/>
</dbReference>
<gene>
    <name evidence="1" type="ORF">ATNIH1004_001509</name>
</gene>
<evidence type="ECO:0000313" key="1">
    <source>
        <dbReference type="EMBL" id="KAA8652604.1"/>
    </source>
</evidence>
<accession>A0A5M9N4T8</accession>
<sequence length="102" mass="11367">MHLEYGLGAKASYMPTHLYALFKSETYHRLIARFRFGTIDISADGGPDDPPFSITSIQCWGQPAGVATPVSREARTRLTLQVSLSWPPHQYLRPHPSASVLQ</sequence>
<organism evidence="1 2">
    <name type="scientific">Aspergillus tanneri</name>
    <dbReference type="NCBI Taxonomy" id="1220188"/>
    <lineage>
        <taxon>Eukaryota</taxon>
        <taxon>Fungi</taxon>
        <taxon>Dikarya</taxon>
        <taxon>Ascomycota</taxon>
        <taxon>Pezizomycotina</taxon>
        <taxon>Eurotiomycetes</taxon>
        <taxon>Eurotiomycetidae</taxon>
        <taxon>Eurotiales</taxon>
        <taxon>Aspergillaceae</taxon>
        <taxon>Aspergillus</taxon>
        <taxon>Aspergillus subgen. Circumdati</taxon>
    </lineage>
</organism>
<protein>
    <submittedName>
        <fullName evidence="1">Uncharacterized protein</fullName>
    </submittedName>
</protein>
<proteinExistence type="predicted"/>